<feature type="domain" description="Apple" evidence="2">
    <location>
        <begin position="1482"/>
        <end position="1558"/>
    </location>
</feature>
<dbReference type="Proteomes" id="UP000054843">
    <property type="component" value="Unassembled WGS sequence"/>
</dbReference>
<feature type="domain" description="Apple" evidence="2">
    <location>
        <begin position="1053"/>
        <end position="1133"/>
    </location>
</feature>
<evidence type="ECO:0000256" key="1">
    <source>
        <dbReference type="SAM" id="MobiDB-lite"/>
    </source>
</evidence>
<feature type="region of interest" description="Disordered" evidence="1">
    <location>
        <begin position="1"/>
        <end position="30"/>
    </location>
</feature>
<comment type="caution">
    <text evidence="3">The sequence shown here is derived from an EMBL/GenBank/DDBJ whole genome shotgun (WGS) entry which is preliminary data.</text>
</comment>
<keyword evidence="4" id="KW-1185">Reference proteome</keyword>
<evidence type="ECO:0000313" key="4">
    <source>
        <dbReference type="Proteomes" id="UP000054843"/>
    </source>
</evidence>
<protein>
    <recommendedName>
        <fullName evidence="2">Apple domain-containing protein</fullName>
    </recommendedName>
</protein>
<feature type="compositionally biased region" description="Acidic residues" evidence="1">
    <location>
        <begin position="1"/>
        <end position="15"/>
    </location>
</feature>
<evidence type="ECO:0000259" key="2">
    <source>
        <dbReference type="PROSITE" id="PS50948"/>
    </source>
</evidence>
<proteinExistence type="predicted"/>
<feature type="compositionally biased region" description="Basic and acidic residues" evidence="1">
    <location>
        <begin position="20"/>
        <end position="30"/>
    </location>
</feature>
<dbReference type="InterPro" id="IPR003609">
    <property type="entry name" value="Pan_app"/>
</dbReference>
<accession>A0A0V1N5S4</accession>
<dbReference type="SMART" id="SM00473">
    <property type="entry name" value="PAN_AP"/>
    <property type="match status" value="8"/>
</dbReference>
<dbReference type="EMBL" id="JYDO01000007">
    <property type="protein sequence ID" value="KRZ79200.1"/>
    <property type="molecule type" value="Genomic_DNA"/>
</dbReference>
<dbReference type="PROSITE" id="PS50948">
    <property type="entry name" value="PAN"/>
    <property type="match status" value="6"/>
</dbReference>
<name>A0A0V1N5S4_9BILA</name>
<organism evidence="3 4">
    <name type="scientific">Trichinella papuae</name>
    <dbReference type="NCBI Taxonomy" id="268474"/>
    <lineage>
        <taxon>Eukaryota</taxon>
        <taxon>Metazoa</taxon>
        <taxon>Ecdysozoa</taxon>
        <taxon>Nematoda</taxon>
        <taxon>Enoplea</taxon>
        <taxon>Dorylaimia</taxon>
        <taxon>Trichinellida</taxon>
        <taxon>Trichinellidae</taxon>
        <taxon>Trichinella</taxon>
    </lineage>
</organism>
<dbReference type="Pfam" id="PF00024">
    <property type="entry name" value="PAN_1"/>
    <property type="match status" value="4"/>
</dbReference>
<feature type="domain" description="Apple" evidence="2">
    <location>
        <begin position="208"/>
        <end position="287"/>
    </location>
</feature>
<dbReference type="STRING" id="268474.A0A0V1N5S4"/>
<feature type="compositionally biased region" description="Acidic residues" evidence="1">
    <location>
        <begin position="322"/>
        <end position="335"/>
    </location>
</feature>
<dbReference type="SUPFAM" id="SSF57414">
    <property type="entry name" value="Hairpin loop containing domain-like"/>
    <property type="match status" value="1"/>
</dbReference>
<gene>
    <name evidence="3" type="ORF">T10_2812</name>
</gene>
<feature type="compositionally biased region" description="Polar residues" evidence="1">
    <location>
        <begin position="308"/>
        <end position="319"/>
    </location>
</feature>
<feature type="domain" description="Apple" evidence="2">
    <location>
        <begin position="1171"/>
        <end position="1255"/>
    </location>
</feature>
<sequence length="1558" mass="178873">MEEEEEEEEEDDEEPGPSAQREDVVHDKSSDTDENINVIIAVMPKAFNKTSKFLLKNECLKIRQTYISEWKDTEDNTGIKAEMKIDVMEEICEVIFERRSEVTGYSYFQETENIDSLQNCIALCRMSNDPACSAVDFSIDKGECTLLTVNPNAHPYPRKRNGETEDLPLYSDLNEEIGYDVSGPSSNQDEMNENDESEIQLEILQEICKVHFTKGTVISNYSFFQETETVDSLPSCLTSCRLTDSPSVCAAVEYNPFNGQCQLFAFNLKAEKHTKNQESEFAIIESCESYITVKNIVPAPFLFRDDPVTSSSDESSARNNEGEEEGEEEEEEEEETVRTGTLLLYNLLQRCDVRYHNKRNITGFKKRWEKENVRHLTACVTCCRIELQCSAVMFSSRDRVCGFYSISEDEEVVQKNSENAFVEILDCRLDRLHERYRNPPFMKYFLPTVEELCTIEFYTLAALTCRVTASSEHCSAVNFLLNGECILLQKATPDDTDYKYWLHLKKHKRINFDIYFSLQYQVTMNTAFKITLKLFLFNLAVAEQFMIYVRPLEKLCTVEKKLIETSLITESLIEQWSLASLEMCISACFMRRAGIPCESVVFDSQQDHNCKLLDNSFLQTSSAHHGSSPQSDLYVIHSCDRDYSNYYGIIQIYSKIDQNKELLLIRLHNNRIGEQAAVADDQQTIQSLDENLVISTQMQLEITQESCTLFFLRERTAAGFSYFHQDFAHTLNNCLALCRMTFEPSECIAVDYNSDNNQCVLLTLNPDASPYARQHGIENDAAAIENASQNDVQTDEVEFQQIGDNTGVEARMNLNVLQESCLVYFLREASVTGYSFFNQETSIDSLENCITLCRLADAQHACTAVHFTADSKECTLLRVNPNADPYTRQLQSEFVVIGDCEPIQKLFAHLANDAAALLPTEENENINNVNENLSLIKSTVAIYQMLEECNGNYYKSAVIPGFHDVQKIRHINSFPQCLHHCRVEALTETCDAVLFSKEEKKCTLFERDDNLAANKTAEEIFIELTDCHDDRSEERKYNPAPMKYYFSEEKEICLIEFYVQRTISSWSQINELQNVTSMRTCMEECRSKQQSQSEKCAAFNINSDKKCRLFKKDSTAPLYTVMEGGIFGEILLCFPVINDIPLRFALSHKDLQLLAFSEKVLIYLNATDSLCVVERKALNLEQIFHNLTQALPFYLMESNSLQDCIALCCKEENCKSVVYSNREGHCLLLQNSFDNHQSKLFRLKNRPQLYTVHTCNQKCQLFNCLGASAIPDVMRTVQEEELFLLPSYDYLPSSSEDEAMNISEYSSEASEILNEDVQRNETYYVAQLDNESEESTDDSDQLQLSIIKMLPDQRTVECSLAIYQLLEECHINFLLKGEVVVGYKVILQHSNVEHLQLCAYYCRIIWDEDRCAAISFLISERKCTLYKNTNDGRAKINLKKNEKFIEIIACHDGKCKLVNRSGERLENAPPLRYYFPKTQDICIVEFYKLRILSSWQKLAERTNVSSLQECMENCRAMETSHGCSAINFSITRLCFLFIKDYDASMYTTLPEKEPLQIF</sequence>
<feature type="domain" description="Apple" evidence="2">
    <location>
        <begin position="949"/>
        <end position="1027"/>
    </location>
</feature>
<feature type="region of interest" description="Disordered" evidence="1">
    <location>
        <begin position="304"/>
        <end position="338"/>
    </location>
</feature>
<feature type="domain" description="Apple" evidence="2">
    <location>
        <begin position="556"/>
        <end position="639"/>
    </location>
</feature>
<dbReference type="OrthoDB" id="5917977at2759"/>
<evidence type="ECO:0000313" key="3">
    <source>
        <dbReference type="EMBL" id="KRZ79200.1"/>
    </source>
</evidence>
<reference evidence="3 4" key="1">
    <citation type="submission" date="2015-01" db="EMBL/GenBank/DDBJ databases">
        <title>Evolution of Trichinella species and genotypes.</title>
        <authorList>
            <person name="Korhonen P.K."/>
            <person name="Edoardo P."/>
            <person name="Giuseppe L.R."/>
            <person name="Gasser R.B."/>
        </authorList>
    </citation>
    <scope>NUCLEOTIDE SEQUENCE [LARGE SCALE GENOMIC DNA]</scope>
    <source>
        <strain evidence="3">ISS1980</strain>
    </source>
</reference>